<evidence type="ECO:0000313" key="2">
    <source>
        <dbReference type="EMBL" id="KAF5826082.1"/>
    </source>
</evidence>
<comment type="caution">
    <text evidence="2">The sequence shown here is derived from an EMBL/GenBank/DDBJ whole genome shotgun (WGS) entry which is preliminary data.</text>
</comment>
<feature type="compositionally biased region" description="Basic residues" evidence="1">
    <location>
        <begin position="1"/>
        <end position="10"/>
    </location>
</feature>
<keyword evidence="3" id="KW-1185">Reference proteome</keyword>
<reference evidence="2" key="1">
    <citation type="submission" date="2017-08" db="EMBL/GenBank/DDBJ databases">
        <authorList>
            <person name="Polle J.E."/>
            <person name="Barry K."/>
            <person name="Cushman J."/>
            <person name="Schmutz J."/>
            <person name="Tran D."/>
            <person name="Hathwaick L.T."/>
            <person name="Yim W.C."/>
            <person name="Jenkins J."/>
            <person name="Mckie-Krisberg Z.M."/>
            <person name="Prochnik S."/>
            <person name="Lindquist E."/>
            <person name="Dockter R.B."/>
            <person name="Adam C."/>
            <person name="Molina H."/>
            <person name="Bunkerborg J."/>
            <person name="Jin E."/>
            <person name="Buchheim M."/>
            <person name="Magnuson J."/>
        </authorList>
    </citation>
    <scope>NUCLEOTIDE SEQUENCE</scope>
    <source>
        <strain evidence="2">CCAP 19/18</strain>
    </source>
</reference>
<evidence type="ECO:0000313" key="3">
    <source>
        <dbReference type="Proteomes" id="UP000815325"/>
    </source>
</evidence>
<feature type="non-terminal residue" evidence="2">
    <location>
        <position position="1"/>
    </location>
</feature>
<dbReference type="Proteomes" id="UP000815325">
    <property type="component" value="Unassembled WGS sequence"/>
</dbReference>
<proteinExistence type="predicted"/>
<feature type="region of interest" description="Disordered" evidence="1">
    <location>
        <begin position="1"/>
        <end position="74"/>
    </location>
</feature>
<name>A0ABQ7FUJ1_DUNSA</name>
<protein>
    <submittedName>
        <fullName evidence="2">Uncharacterized protein</fullName>
    </submittedName>
</protein>
<organism evidence="2 3">
    <name type="scientific">Dunaliella salina</name>
    <name type="common">Green alga</name>
    <name type="synonym">Protococcus salinus</name>
    <dbReference type="NCBI Taxonomy" id="3046"/>
    <lineage>
        <taxon>Eukaryota</taxon>
        <taxon>Viridiplantae</taxon>
        <taxon>Chlorophyta</taxon>
        <taxon>core chlorophytes</taxon>
        <taxon>Chlorophyceae</taxon>
        <taxon>CS clade</taxon>
        <taxon>Chlamydomonadales</taxon>
        <taxon>Dunaliellaceae</taxon>
        <taxon>Dunaliella</taxon>
    </lineage>
</organism>
<accession>A0ABQ7FUJ1</accession>
<sequence length="74" mass="7489">THTHTPHTHTHTQEALNALLDGSPANAGGPLTLTGYVPPGGLLTSSSTGGGSLPSVHLLPSASGQPDQFNELLR</sequence>
<evidence type="ECO:0000256" key="1">
    <source>
        <dbReference type="SAM" id="MobiDB-lite"/>
    </source>
</evidence>
<feature type="non-terminal residue" evidence="2">
    <location>
        <position position="74"/>
    </location>
</feature>
<gene>
    <name evidence="2" type="ORF">DUNSADRAFT_4936</name>
</gene>
<dbReference type="EMBL" id="MU071398">
    <property type="protein sequence ID" value="KAF5826082.1"/>
    <property type="molecule type" value="Genomic_DNA"/>
</dbReference>